<dbReference type="InterPro" id="IPR006158">
    <property type="entry name" value="Cobalamin-bd"/>
</dbReference>
<reference evidence="2 3" key="1">
    <citation type="submission" date="2016-11" db="EMBL/GenBank/DDBJ databases">
        <title>Complete genome sequence of Streptomyces niveus SCSIO 3406.</title>
        <authorList>
            <person name="Zhu Q."/>
            <person name="Cheng W."/>
            <person name="Song Y."/>
            <person name="Li Q."/>
            <person name="Ju J."/>
        </authorList>
    </citation>
    <scope>NUCLEOTIDE SEQUENCE [LARGE SCALE GENOMIC DNA]</scope>
    <source>
        <strain evidence="2 3">SCSIO 3406</strain>
    </source>
</reference>
<evidence type="ECO:0000259" key="1">
    <source>
        <dbReference type="PROSITE" id="PS51332"/>
    </source>
</evidence>
<dbReference type="GO" id="GO:0046872">
    <property type="term" value="F:metal ion binding"/>
    <property type="evidence" value="ECO:0007669"/>
    <property type="project" value="InterPro"/>
</dbReference>
<proteinExistence type="predicted"/>
<accession>A0A1U9QN34</accession>
<dbReference type="OrthoDB" id="8482131at2"/>
<dbReference type="Proteomes" id="UP000189677">
    <property type="component" value="Chromosome"/>
</dbReference>
<dbReference type="EMBL" id="CP018047">
    <property type="protein sequence ID" value="AQU65075.1"/>
    <property type="molecule type" value="Genomic_DNA"/>
</dbReference>
<evidence type="ECO:0000313" key="2">
    <source>
        <dbReference type="EMBL" id="AQU65075.1"/>
    </source>
</evidence>
<dbReference type="RefSeq" id="WP_078073557.1">
    <property type="nucleotide sequence ID" value="NZ_CP018047.1"/>
</dbReference>
<name>A0A1U9QN34_STRNV</name>
<sequence>MVLSQCELTVLVTSTRSDSHNWNLVFLQLLIEELGHRVIGLGPCVPDDLLIEECRASRPDLVVMSSVNGHGYRDGLGAITRLRREPSLAELPVVIGGKLGVTGAPDTDAALGLLDAGFTAVFDDGNVAAFREFLTLPAGRPGRERDIARRNRVTA</sequence>
<protein>
    <recommendedName>
        <fullName evidence="1">B12-binding domain-containing protein</fullName>
    </recommendedName>
</protein>
<dbReference type="SUPFAM" id="SSF52242">
    <property type="entry name" value="Cobalamin (vitamin B12)-binding domain"/>
    <property type="match status" value="1"/>
</dbReference>
<keyword evidence="3" id="KW-1185">Reference proteome</keyword>
<dbReference type="InterPro" id="IPR036724">
    <property type="entry name" value="Cobalamin-bd_sf"/>
</dbReference>
<feature type="domain" description="B12-binding" evidence="1">
    <location>
        <begin position="7"/>
        <end position="144"/>
    </location>
</feature>
<dbReference type="KEGG" id="snw:BBN63_01150"/>
<dbReference type="Gene3D" id="3.40.50.280">
    <property type="entry name" value="Cobalamin-binding domain"/>
    <property type="match status" value="1"/>
</dbReference>
<dbReference type="Pfam" id="PF02310">
    <property type="entry name" value="B12-binding"/>
    <property type="match status" value="1"/>
</dbReference>
<organism evidence="2 3">
    <name type="scientific">Streptomyces niveus</name>
    <name type="common">Streptomyces spheroides</name>
    <dbReference type="NCBI Taxonomy" id="193462"/>
    <lineage>
        <taxon>Bacteria</taxon>
        <taxon>Bacillati</taxon>
        <taxon>Actinomycetota</taxon>
        <taxon>Actinomycetes</taxon>
        <taxon>Kitasatosporales</taxon>
        <taxon>Streptomycetaceae</taxon>
        <taxon>Streptomyces</taxon>
    </lineage>
</organism>
<dbReference type="CDD" id="cd02065">
    <property type="entry name" value="B12-binding_like"/>
    <property type="match status" value="1"/>
</dbReference>
<dbReference type="GO" id="GO:0031419">
    <property type="term" value="F:cobalamin binding"/>
    <property type="evidence" value="ECO:0007669"/>
    <property type="project" value="InterPro"/>
</dbReference>
<dbReference type="AlphaFoldDB" id="A0A1U9QN34"/>
<dbReference type="PROSITE" id="PS51332">
    <property type="entry name" value="B12_BINDING"/>
    <property type="match status" value="1"/>
</dbReference>
<evidence type="ECO:0000313" key="3">
    <source>
        <dbReference type="Proteomes" id="UP000189677"/>
    </source>
</evidence>
<gene>
    <name evidence="2" type="ORF">BBN63_01150</name>
</gene>